<feature type="region of interest" description="Disordered" evidence="1">
    <location>
        <begin position="178"/>
        <end position="200"/>
    </location>
</feature>
<dbReference type="Proteomes" id="UP001322277">
    <property type="component" value="Chromosome 6"/>
</dbReference>
<reference evidence="3" key="1">
    <citation type="journal article" date="2023" name="bioRxiv">
        <title>Complete genome of the Medicago anthracnose fungus, Colletotrichum destructivum, reveals a mini-chromosome-like region within a core chromosome.</title>
        <authorList>
            <person name="Lapalu N."/>
            <person name="Simon A."/>
            <person name="Lu A."/>
            <person name="Plaumann P.-L."/>
            <person name="Amselem J."/>
            <person name="Pigne S."/>
            <person name="Auger A."/>
            <person name="Koch C."/>
            <person name="Dallery J.-F."/>
            <person name="O'Connell R.J."/>
        </authorList>
    </citation>
    <scope>NUCLEOTIDE SEQUENCE [LARGE SCALE GENOMIC DNA]</scope>
    <source>
        <strain evidence="3">CBS 520.97</strain>
    </source>
</reference>
<feature type="region of interest" description="Disordered" evidence="1">
    <location>
        <begin position="245"/>
        <end position="291"/>
    </location>
</feature>
<dbReference type="KEGG" id="cdet:87945749"/>
<feature type="region of interest" description="Disordered" evidence="1">
    <location>
        <begin position="121"/>
        <end position="156"/>
    </location>
</feature>
<proteinExistence type="predicted"/>
<feature type="compositionally biased region" description="Basic and acidic residues" evidence="1">
    <location>
        <begin position="121"/>
        <end position="130"/>
    </location>
</feature>
<dbReference type="EMBL" id="CP137310">
    <property type="protein sequence ID" value="WQF84232.1"/>
    <property type="molecule type" value="Genomic_DNA"/>
</dbReference>
<feature type="compositionally biased region" description="Basic and acidic residues" evidence="1">
    <location>
        <begin position="245"/>
        <end position="254"/>
    </location>
</feature>
<feature type="compositionally biased region" description="Acidic residues" evidence="1">
    <location>
        <begin position="262"/>
        <end position="274"/>
    </location>
</feature>
<dbReference type="GeneID" id="87945749"/>
<evidence type="ECO:0000313" key="2">
    <source>
        <dbReference type="EMBL" id="WQF84232.1"/>
    </source>
</evidence>
<evidence type="ECO:0000313" key="3">
    <source>
        <dbReference type="Proteomes" id="UP001322277"/>
    </source>
</evidence>
<sequence length="327" mass="36721">MARHIEKFTIFLDEFHLGLSDVDLNNRLTRTAILLRNPPYQETAAQPTQSRHNLAQKCLLTIRREFGDSVYYLCLFASTVTTLSTERKQLGDALAQWSGKDRIPSAFTKQAQALVEKYHAEKRLEEERRSHTSPRKRPQSTPYTTKQSSANDSGNTYKRARLHEGSRSFMSVGRIIVQSRESEGENDTLHSREERPDNEFNVSYQHPLDVRNECSMSYQGLFTNRRNSVASQLAAGNEAIVATGREVDLGHRPSGDALVESGDSDDSDDDEEDPTISAPVNSVNPVHAPKPVSPASPVYPFHPVHAQDGMVPTPLLLTIKCSRFLFR</sequence>
<keyword evidence="3" id="KW-1185">Reference proteome</keyword>
<feature type="compositionally biased region" description="Basic and acidic residues" evidence="1">
    <location>
        <begin position="180"/>
        <end position="198"/>
    </location>
</feature>
<organism evidence="2 3">
    <name type="scientific">Colletotrichum destructivum</name>
    <dbReference type="NCBI Taxonomy" id="34406"/>
    <lineage>
        <taxon>Eukaryota</taxon>
        <taxon>Fungi</taxon>
        <taxon>Dikarya</taxon>
        <taxon>Ascomycota</taxon>
        <taxon>Pezizomycotina</taxon>
        <taxon>Sordariomycetes</taxon>
        <taxon>Hypocreomycetidae</taxon>
        <taxon>Glomerellales</taxon>
        <taxon>Glomerellaceae</taxon>
        <taxon>Colletotrichum</taxon>
        <taxon>Colletotrichum destructivum species complex</taxon>
    </lineage>
</organism>
<feature type="compositionally biased region" description="Polar residues" evidence="1">
    <location>
        <begin position="139"/>
        <end position="156"/>
    </location>
</feature>
<name>A0AAX4IM21_9PEZI</name>
<dbReference type="AlphaFoldDB" id="A0AAX4IM21"/>
<evidence type="ECO:0000256" key="1">
    <source>
        <dbReference type="SAM" id="MobiDB-lite"/>
    </source>
</evidence>
<accession>A0AAX4IM21</accession>
<protein>
    <submittedName>
        <fullName evidence="2">Uncharacterized protein</fullName>
    </submittedName>
</protein>
<gene>
    <name evidence="2" type="ORF">CDEST_09246</name>
</gene>
<dbReference type="RefSeq" id="XP_062781456.1">
    <property type="nucleotide sequence ID" value="XM_062925405.1"/>
</dbReference>